<organism evidence="4 5">
    <name type="scientific">Pseudoalteromonas ulvae</name>
    <dbReference type="NCBI Taxonomy" id="107327"/>
    <lineage>
        <taxon>Bacteria</taxon>
        <taxon>Pseudomonadati</taxon>
        <taxon>Pseudomonadota</taxon>
        <taxon>Gammaproteobacteria</taxon>
        <taxon>Alteromonadales</taxon>
        <taxon>Pseudoalteromonadaceae</taxon>
        <taxon>Pseudoalteromonas</taxon>
    </lineage>
</organism>
<feature type="modified residue" description="4-aspartylphosphate" evidence="1">
    <location>
        <position position="63"/>
    </location>
</feature>
<dbReference type="Gene3D" id="3.40.50.2300">
    <property type="match status" value="1"/>
</dbReference>
<sequence>MTAKSLINYKDKKVLIVDDQRSFQTMMKGLLFSIGARNINFANNGESALAQCLETKFDLLFIDYNLGQGKDGRQLLEELRLKKCLAVDAIYMIVSGESTRPMVLGAVEVEPDDYLIKPFSQGLLKSRIHRVYKRKQLLKDAMLALEQEQYDTAIKLILAVKKSQPRYRQYCVQLLSNIYIKQKDYENALQLLKNELAIKRVTWALISSASIYLLKKDFEQALTLCEEVLDINRFRAEAHDIKARCQLAMGQTKEALKTIKQSVSISPYSFTRQFLLADIARENKAYNSLINACQNLLDMSRRSIHQDVSYQLNFIRALFDAAQNSDNEPDKEHYLKETKIALQKARADQQLFIDTPFDVFEAMCLARLDALKGNYLQSKKSLGVVQEQINNNESEMPLELYPESIMTLLEIGEFEQAFELLDKFKQNNGRNTDFIEAIMAEQADNAEQKIANFETHNKQGIEQYKKGNFSLAIEEFEKALNYAPMNTGSALNLIQALLQVLQHPDSDTASLKQKCIETFNLVDGITLPKAHFDRCVELKTEFKRISAHLSK</sequence>
<name>A0A244CTF4_PSEDV</name>
<dbReference type="OrthoDB" id="7298659at2"/>
<dbReference type="RefSeq" id="WP_086742263.1">
    <property type="nucleotide sequence ID" value="NZ_MWPV01000001.1"/>
</dbReference>
<evidence type="ECO:0000313" key="5">
    <source>
        <dbReference type="Proteomes" id="UP000194841"/>
    </source>
</evidence>
<evidence type="ECO:0000256" key="1">
    <source>
        <dbReference type="PROSITE-ProRule" id="PRU00169"/>
    </source>
</evidence>
<dbReference type="Pfam" id="PF00072">
    <property type="entry name" value="Response_reg"/>
    <property type="match status" value="1"/>
</dbReference>
<dbReference type="InterPro" id="IPR019734">
    <property type="entry name" value="TPR_rpt"/>
</dbReference>
<dbReference type="Proteomes" id="UP000194841">
    <property type="component" value="Unassembled WGS sequence"/>
</dbReference>
<dbReference type="PROSITE" id="PS50005">
    <property type="entry name" value="TPR"/>
    <property type="match status" value="1"/>
</dbReference>
<dbReference type="PANTHER" id="PTHR43228:SF1">
    <property type="entry name" value="TWO-COMPONENT RESPONSE REGULATOR ARR22"/>
    <property type="match status" value="1"/>
</dbReference>
<dbReference type="SUPFAM" id="SSF52172">
    <property type="entry name" value="CheY-like"/>
    <property type="match status" value="1"/>
</dbReference>
<dbReference type="PANTHER" id="PTHR43228">
    <property type="entry name" value="TWO-COMPONENT RESPONSE REGULATOR"/>
    <property type="match status" value="1"/>
</dbReference>
<dbReference type="SMART" id="SM00028">
    <property type="entry name" value="TPR"/>
    <property type="match status" value="4"/>
</dbReference>
<dbReference type="Gene3D" id="1.25.40.10">
    <property type="entry name" value="Tetratricopeptide repeat domain"/>
    <property type="match status" value="2"/>
</dbReference>
<dbReference type="AlphaFoldDB" id="A0A244CTF4"/>
<keyword evidence="1" id="KW-0597">Phosphoprotein</keyword>
<dbReference type="InterPro" id="IPR011006">
    <property type="entry name" value="CheY-like_superfamily"/>
</dbReference>
<accession>A0A244CTF4</accession>
<dbReference type="Pfam" id="PF13176">
    <property type="entry name" value="TPR_7"/>
    <property type="match status" value="1"/>
</dbReference>
<feature type="domain" description="Response regulatory" evidence="3">
    <location>
        <begin position="13"/>
        <end position="132"/>
    </location>
</feature>
<evidence type="ECO:0000256" key="2">
    <source>
        <dbReference type="PROSITE-ProRule" id="PRU00339"/>
    </source>
</evidence>
<dbReference type="SUPFAM" id="SSF48452">
    <property type="entry name" value="TPR-like"/>
    <property type="match status" value="1"/>
</dbReference>
<dbReference type="SMART" id="SM00448">
    <property type="entry name" value="REC"/>
    <property type="match status" value="1"/>
</dbReference>
<dbReference type="CDD" id="cd17589">
    <property type="entry name" value="REC_TPR"/>
    <property type="match status" value="1"/>
</dbReference>
<keyword evidence="5" id="KW-1185">Reference proteome</keyword>
<comment type="caution">
    <text evidence="4">The sequence shown here is derived from an EMBL/GenBank/DDBJ whole genome shotgun (WGS) entry which is preliminary data.</text>
</comment>
<evidence type="ECO:0000313" key="4">
    <source>
        <dbReference type="EMBL" id="OUL58885.1"/>
    </source>
</evidence>
<keyword evidence="2" id="KW-0802">TPR repeat</keyword>
<dbReference type="GO" id="GO:0000160">
    <property type="term" value="P:phosphorelay signal transduction system"/>
    <property type="evidence" value="ECO:0007669"/>
    <property type="project" value="InterPro"/>
</dbReference>
<dbReference type="InterPro" id="IPR052048">
    <property type="entry name" value="ST_Response_Regulator"/>
</dbReference>
<proteinExistence type="predicted"/>
<dbReference type="PROSITE" id="PS50110">
    <property type="entry name" value="RESPONSE_REGULATORY"/>
    <property type="match status" value="1"/>
</dbReference>
<dbReference type="InterPro" id="IPR011990">
    <property type="entry name" value="TPR-like_helical_dom_sf"/>
</dbReference>
<reference evidence="4 5" key="1">
    <citation type="submission" date="2017-02" db="EMBL/GenBank/DDBJ databases">
        <title>Pseudoalteromonas ulvae TC14 Genome.</title>
        <authorList>
            <person name="Molmeret M."/>
        </authorList>
    </citation>
    <scope>NUCLEOTIDE SEQUENCE [LARGE SCALE GENOMIC DNA]</scope>
    <source>
        <strain evidence="4">TC14</strain>
    </source>
</reference>
<dbReference type="EMBL" id="MWPV01000001">
    <property type="protein sequence ID" value="OUL58885.1"/>
    <property type="molecule type" value="Genomic_DNA"/>
</dbReference>
<protein>
    <recommendedName>
        <fullName evidence="3">Response regulatory domain-containing protein</fullName>
    </recommendedName>
</protein>
<gene>
    <name evidence="4" type="ORF">B1199_00965</name>
</gene>
<dbReference type="InterPro" id="IPR001789">
    <property type="entry name" value="Sig_transdc_resp-reg_receiver"/>
</dbReference>
<feature type="repeat" description="TPR" evidence="2">
    <location>
        <begin position="453"/>
        <end position="486"/>
    </location>
</feature>
<evidence type="ECO:0000259" key="3">
    <source>
        <dbReference type="PROSITE" id="PS50110"/>
    </source>
</evidence>